<dbReference type="Gene3D" id="1.25.40.10">
    <property type="entry name" value="Tetratricopeptide repeat domain"/>
    <property type="match status" value="1"/>
</dbReference>
<evidence type="ECO:0000256" key="5">
    <source>
        <dbReference type="ARBA" id="ARBA00022692"/>
    </source>
</evidence>
<dbReference type="CDD" id="cd12212">
    <property type="entry name" value="Fis1"/>
    <property type="match status" value="1"/>
</dbReference>
<dbReference type="Pfam" id="PF14852">
    <property type="entry name" value="Fis1_TPR_N"/>
    <property type="match status" value="1"/>
</dbReference>
<comment type="caution">
    <text evidence="11">The sequence shown here is derived from an EMBL/GenBank/DDBJ whole genome shotgun (WGS) entry which is preliminary data.</text>
</comment>
<dbReference type="GO" id="GO:0016559">
    <property type="term" value="P:peroxisome fission"/>
    <property type="evidence" value="ECO:0007669"/>
    <property type="project" value="TreeGrafter"/>
</dbReference>
<dbReference type="AlphaFoldDB" id="A0A4S4EZD3"/>
<dbReference type="STRING" id="542762.A0A4S4EZD3"/>
<evidence type="ECO:0000256" key="8">
    <source>
        <dbReference type="ARBA" id="ARBA00023128"/>
    </source>
</evidence>
<sequence length="293" mass="32083">MEAAIGKFFESVGNFFSGGDEIPWCDGDIVSKPHACLARTGLARAWLSYSYENKLEGMIIQKHQKCPKANKEKNLRLLHHLLDIKFLQDGLSNRMVVLALIAREVLDVVDSFWIGGWDDGLDGDGGGAEDAVLGGFGDGVLVLWVSIVSGDLPWLLHGCEREVAEAEKGSSDELKSECIMRLSWALVHSKRPEDVQRGIAMLEASLVGISSPLQMRERLYLLAIGYYRSGDYSRSRQLVDRCLEIAPDWRQALSLKKAIEDRITKDGVIGIGIAATAVGLLAGGIAAAMSRRN</sequence>
<dbReference type="GO" id="GO:0005778">
    <property type="term" value="C:peroxisomal membrane"/>
    <property type="evidence" value="ECO:0007669"/>
    <property type="project" value="UniProtKB-SubCell"/>
</dbReference>
<keyword evidence="4" id="KW-0962">Peroxisome biogenesis</keyword>
<dbReference type="Proteomes" id="UP000306102">
    <property type="component" value="Unassembled WGS sequence"/>
</dbReference>
<evidence type="ECO:0000256" key="4">
    <source>
        <dbReference type="ARBA" id="ARBA00022593"/>
    </source>
</evidence>
<keyword evidence="12" id="KW-1185">Reference proteome</keyword>
<proteinExistence type="inferred from homology"/>
<dbReference type="GO" id="GO:0005741">
    <property type="term" value="C:mitochondrial outer membrane"/>
    <property type="evidence" value="ECO:0007669"/>
    <property type="project" value="UniProtKB-SubCell"/>
</dbReference>
<dbReference type="FunFam" id="1.25.40.10:FF:000167">
    <property type="entry name" value="Mitochondrial fission 1 protein"/>
    <property type="match status" value="1"/>
</dbReference>
<evidence type="ECO:0000256" key="6">
    <source>
        <dbReference type="ARBA" id="ARBA00022787"/>
    </source>
</evidence>
<evidence type="ECO:0000256" key="10">
    <source>
        <dbReference type="SAM" id="Phobius"/>
    </source>
</evidence>
<keyword evidence="8" id="KW-0496">Mitochondrion</keyword>
<keyword evidence="6" id="KW-1000">Mitochondrion outer membrane</keyword>
<evidence type="ECO:0000313" key="12">
    <source>
        <dbReference type="Proteomes" id="UP000306102"/>
    </source>
</evidence>
<comment type="subcellular location">
    <subcellularLocation>
        <location evidence="2">Mitochondrion outer membrane</location>
        <topology evidence="2">Single-pass membrane protein</topology>
    </subcellularLocation>
    <subcellularLocation>
        <location evidence="1">Peroxisome membrane</location>
        <topology evidence="1">Single-pass membrane protein</topology>
    </subcellularLocation>
</comment>
<evidence type="ECO:0000256" key="2">
    <source>
        <dbReference type="ARBA" id="ARBA00004572"/>
    </source>
</evidence>
<feature type="transmembrane region" description="Helical" evidence="10">
    <location>
        <begin position="267"/>
        <end position="289"/>
    </location>
</feature>
<evidence type="ECO:0008006" key="13">
    <source>
        <dbReference type="Google" id="ProtNLM"/>
    </source>
</evidence>
<keyword evidence="7 10" id="KW-1133">Transmembrane helix</keyword>
<dbReference type="GO" id="GO:0000422">
    <property type="term" value="P:autophagy of mitochondrion"/>
    <property type="evidence" value="ECO:0007669"/>
    <property type="project" value="TreeGrafter"/>
</dbReference>
<dbReference type="InterPro" id="IPR011990">
    <property type="entry name" value="TPR-like_helical_dom_sf"/>
</dbReference>
<dbReference type="InterPro" id="IPR028058">
    <property type="entry name" value="Fis1_TPR_N"/>
</dbReference>
<evidence type="ECO:0000313" key="11">
    <source>
        <dbReference type="EMBL" id="THG22478.1"/>
    </source>
</evidence>
<gene>
    <name evidence="11" type="ORF">TEA_002246</name>
</gene>
<dbReference type="InterPro" id="IPR028061">
    <property type="entry name" value="Fis1_TPR_C"/>
</dbReference>
<dbReference type="EMBL" id="SDRB02000847">
    <property type="protein sequence ID" value="THG22478.1"/>
    <property type="molecule type" value="Genomic_DNA"/>
</dbReference>
<dbReference type="InterPro" id="IPR033745">
    <property type="entry name" value="Fis1_cytosol"/>
</dbReference>
<dbReference type="PANTHER" id="PTHR13247">
    <property type="entry name" value="TETRATRICOPEPTIDE REPEAT PROTEIN 11 TPR REPEAT PROTEIN 11"/>
    <property type="match status" value="1"/>
</dbReference>
<evidence type="ECO:0000256" key="9">
    <source>
        <dbReference type="ARBA" id="ARBA00023136"/>
    </source>
</evidence>
<evidence type="ECO:0000256" key="3">
    <source>
        <dbReference type="ARBA" id="ARBA00008937"/>
    </source>
</evidence>
<protein>
    <recommendedName>
        <fullName evidence="13">Mitochondrial fission 1 protein</fullName>
    </recommendedName>
</protein>
<dbReference type="GO" id="GO:0000266">
    <property type="term" value="P:mitochondrial fission"/>
    <property type="evidence" value="ECO:0007669"/>
    <property type="project" value="InterPro"/>
</dbReference>
<reference evidence="11 12" key="1">
    <citation type="journal article" date="2018" name="Proc. Natl. Acad. Sci. U.S.A.">
        <title>Draft genome sequence of Camellia sinensis var. sinensis provides insights into the evolution of the tea genome and tea quality.</title>
        <authorList>
            <person name="Wei C."/>
            <person name="Yang H."/>
            <person name="Wang S."/>
            <person name="Zhao J."/>
            <person name="Liu C."/>
            <person name="Gao L."/>
            <person name="Xia E."/>
            <person name="Lu Y."/>
            <person name="Tai Y."/>
            <person name="She G."/>
            <person name="Sun J."/>
            <person name="Cao H."/>
            <person name="Tong W."/>
            <person name="Gao Q."/>
            <person name="Li Y."/>
            <person name="Deng W."/>
            <person name="Jiang X."/>
            <person name="Wang W."/>
            <person name="Chen Q."/>
            <person name="Zhang S."/>
            <person name="Li H."/>
            <person name="Wu J."/>
            <person name="Wang P."/>
            <person name="Li P."/>
            <person name="Shi C."/>
            <person name="Zheng F."/>
            <person name="Jian J."/>
            <person name="Huang B."/>
            <person name="Shan D."/>
            <person name="Shi M."/>
            <person name="Fang C."/>
            <person name="Yue Y."/>
            <person name="Li F."/>
            <person name="Li D."/>
            <person name="Wei S."/>
            <person name="Han B."/>
            <person name="Jiang C."/>
            <person name="Yin Y."/>
            <person name="Xia T."/>
            <person name="Zhang Z."/>
            <person name="Bennetzen J.L."/>
            <person name="Zhao S."/>
            <person name="Wan X."/>
        </authorList>
    </citation>
    <scope>NUCLEOTIDE SEQUENCE [LARGE SCALE GENOMIC DNA]</scope>
    <source>
        <strain evidence="12">cv. Shuchazao</strain>
        <tissue evidence="11">Leaf</tissue>
    </source>
</reference>
<dbReference type="PANTHER" id="PTHR13247:SF0">
    <property type="entry name" value="MITOCHONDRIAL FISSION 1 PROTEIN"/>
    <property type="match status" value="1"/>
</dbReference>
<evidence type="ECO:0000256" key="7">
    <source>
        <dbReference type="ARBA" id="ARBA00022989"/>
    </source>
</evidence>
<name>A0A4S4EZD3_CAMSN</name>
<dbReference type="SUPFAM" id="SSF48452">
    <property type="entry name" value="TPR-like"/>
    <property type="match status" value="1"/>
</dbReference>
<dbReference type="Pfam" id="PF14853">
    <property type="entry name" value="Fis1_TPR_C"/>
    <property type="match status" value="1"/>
</dbReference>
<organism evidence="11 12">
    <name type="scientific">Camellia sinensis var. sinensis</name>
    <name type="common">China tea</name>
    <dbReference type="NCBI Taxonomy" id="542762"/>
    <lineage>
        <taxon>Eukaryota</taxon>
        <taxon>Viridiplantae</taxon>
        <taxon>Streptophyta</taxon>
        <taxon>Embryophyta</taxon>
        <taxon>Tracheophyta</taxon>
        <taxon>Spermatophyta</taxon>
        <taxon>Magnoliopsida</taxon>
        <taxon>eudicotyledons</taxon>
        <taxon>Gunneridae</taxon>
        <taxon>Pentapetalae</taxon>
        <taxon>asterids</taxon>
        <taxon>Ericales</taxon>
        <taxon>Theaceae</taxon>
        <taxon>Camellia</taxon>
    </lineage>
</organism>
<keyword evidence="9 10" id="KW-0472">Membrane</keyword>
<evidence type="ECO:0000256" key="1">
    <source>
        <dbReference type="ARBA" id="ARBA00004549"/>
    </source>
</evidence>
<accession>A0A4S4EZD3</accession>
<dbReference type="InterPro" id="IPR016543">
    <property type="entry name" value="Fis1"/>
</dbReference>
<comment type="similarity">
    <text evidence="3">Belongs to the FIS1 family.</text>
</comment>
<keyword evidence="5 10" id="KW-0812">Transmembrane</keyword>